<evidence type="ECO:0000259" key="2">
    <source>
        <dbReference type="Pfam" id="PF18962"/>
    </source>
</evidence>
<dbReference type="EMBL" id="AP025183">
    <property type="protein sequence ID" value="BDB52209.1"/>
    <property type="molecule type" value="Genomic_DNA"/>
</dbReference>
<organism evidence="3 4">
    <name type="scientific">Flavobacterium ammonificans</name>
    <dbReference type="NCBI Taxonomy" id="1751056"/>
    <lineage>
        <taxon>Bacteria</taxon>
        <taxon>Pseudomonadati</taxon>
        <taxon>Bacteroidota</taxon>
        <taxon>Flavobacteriia</taxon>
        <taxon>Flavobacteriales</taxon>
        <taxon>Flavobacteriaceae</taxon>
        <taxon>Flavobacterium</taxon>
    </lineage>
</organism>
<feature type="domain" description="Secretion system C-terminal sorting" evidence="2">
    <location>
        <begin position="85"/>
        <end position="151"/>
    </location>
</feature>
<proteinExistence type="predicted"/>
<name>A0ABM7V287_9FLAO</name>
<dbReference type="Pfam" id="PF18962">
    <property type="entry name" value="Por_Secre_tail"/>
    <property type="match status" value="1"/>
</dbReference>
<reference evidence="3 4" key="2">
    <citation type="journal article" date="2022" name="Microorganisms">
        <title>Complete Genome Sequences of Two Flavobacterium ammonificans Strains and a Flavobacterium ammoniigenes Strain of Ammonifying Bacterioplankton Isolated from Surface River Water.</title>
        <authorList>
            <person name="Suda W."/>
            <person name="Ogata Y."/>
            <person name="Shindo C."/>
            <person name="Watanabe K."/>
        </authorList>
    </citation>
    <scope>NUCLEOTIDE SEQUENCE [LARGE SCALE GENOMIC DNA]</scope>
    <source>
        <strain evidence="3 4">GENT11</strain>
    </source>
</reference>
<reference evidence="3 4" key="1">
    <citation type="journal article" date="2022" name="Int. J. Syst. Evol. Microbiol.">
        <title>Flavobacterium ammonificans sp. nov. and Flavobacterium ammoniigenes sp. nov., ammonifying bacteria isolated from surface river water.</title>
        <authorList>
            <person name="Watanabe K."/>
            <person name="Kitamura T."/>
            <person name="Ogata Y."/>
            <person name="Shindo C."/>
            <person name="Suda W."/>
        </authorList>
    </citation>
    <scope>NUCLEOTIDE SEQUENCE [LARGE SCALE GENOMIC DNA]</scope>
    <source>
        <strain evidence="3 4">GENT11</strain>
    </source>
</reference>
<evidence type="ECO:0000313" key="3">
    <source>
        <dbReference type="EMBL" id="BDB52209.1"/>
    </source>
</evidence>
<keyword evidence="4" id="KW-1185">Reference proteome</keyword>
<sequence>MSVMRFLFLFFFTGIAFGQQLHRQMLSAQGKVATTSKGIVVSQTFAQQSTIGTSVNGKMIVSQGFQQSKSSSAAPIKPIENKTTVFPNPITDQVNFKMDHPVPGKISFSLFDIHGRLLEHQEKEAPNQVLTINNLMLAAGEYFVKLEGTNYSFGTAILKSK</sequence>
<dbReference type="Proteomes" id="UP001319865">
    <property type="component" value="Chromosome"/>
</dbReference>
<dbReference type="NCBIfam" id="TIGR04183">
    <property type="entry name" value="Por_Secre_tail"/>
    <property type="match status" value="1"/>
</dbReference>
<dbReference type="InterPro" id="IPR026444">
    <property type="entry name" value="Secre_tail"/>
</dbReference>
<protein>
    <recommendedName>
        <fullName evidence="2">Secretion system C-terminal sorting domain-containing protein</fullName>
    </recommendedName>
</protein>
<keyword evidence="1" id="KW-0732">Signal</keyword>
<accession>A0ABM7V287</accession>
<evidence type="ECO:0000313" key="4">
    <source>
        <dbReference type="Proteomes" id="UP001319865"/>
    </source>
</evidence>
<evidence type="ECO:0000256" key="1">
    <source>
        <dbReference type="ARBA" id="ARBA00022729"/>
    </source>
</evidence>
<gene>
    <name evidence="3" type="ORF">GENT11_05210</name>
</gene>